<feature type="domain" description="Activator of Hsp90 ATPase homologue 1/2-like C-terminal" evidence="2">
    <location>
        <begin position="185"/>
        <end position="316"/>
    </location>
</feature>
<dbReference type="RefSeq" id="WP_106772873.1">
    <property type="nucleotide sequence ID" value="NZ_PXYK01000012.1"/>
</dbReference>
<sequence length="325" mass="36305">MEATQRIAEAAQPGVLVSRVFDAPRDLMFRIWTEPKHLLRWWAPHDFTVPDAVFDARPGGRLRIDFRAPGGFVFANHGKVVEVAPPERLVFTTEYREGGKLLVESLFTVTFAEEGERTRVAIKADVIFADPAAAESLAGMEEGLTQQIDKLELHAAAAARNDPGALILALPKGRPVILMRRSFAAPRALVWSCFTRPEHLAAWWGPRDHKNTITAFDPRAGGQYRVEQSDPQGNRYIFFGDYLEFVAPERLVNTFAMEGPYRDKRIVNTQIFEEIEGGTQLTAVSRFDSVAERDGMAASGMEWGARQSYERLEELLATLDQGGNS</sequence>
<dbReference type="InterPro" id="IPR013538">
    <property type="entry name" value="ASHA1/2-like_C"/>
</dbReference>
<dbReference type="AlphaFoldDB" id="A0A2P7S9M6"/>
<dbReference type="Proteomes" id="UP000241229">
    <property type="component" value="Unassembled WGS sequence"/>
</dbReference>
<dbReference type="InterPro" id="IPR023393">
    <property type="entry name" value="START-like_dom_sf"/>
</dbReference>
<evidence type="ECO:0000313" key="3">
    <source>
        <dbReference type="EMBL" id="PSJ59189.1"/>
    </source>
</evidence>
<keyword evidence="4" id="KW-1185">Reference proteome</keyword>
<reference evidence="3 4" key="1">
    <citation type="submission" date="2018-03" db="EMBL/GenBank/DDBJ databases">
        <title>The draft genome of Mesorhizobium sp. 6GN-30.</title>
        <authorList>
            <person name="Liu L."/>
            <person name="Li L."/>
            <person name="Wang T."/>
            <person name="Zhang X."/>
            <person name="Liang L."/>
        </authorList>
    </citation>
    <scope>NUCLEOTIDE SEQUENCE [LARGE SCALE GENOMIC DNA]</scope>
    <source>
        <strain evidence="3 4">6GN30</strain>
    </source>
</reference>
<dbReference type="PANTHER" id="PTHR36929:SF5">
    <property type="entry name" value="BLR6751 PROTEIN"/>
    <property type="match status" value="1"/>
</dbReference>
<evidence type="ECO:0000259" key="2">
    <source>
        <dbReference type="Pfam" id="PF08327"/>
    </source>
</evidence>
<dbReference type="PANTHER" id="PTHR36929">
    <property type="entry name" value="ATTACHMENT SUBUNIT, PUTATIVE-RELATED"/>
    <property type="match status" value="1"/>
</dbReference>
<dbReference type="OrthoDB" id="9805228at2"/>
<gene>
    <name evidence="3" type="ORF">C7I84_14345</name>
</gene>
<comment type="caution">
    <text evidence="3">The sequence shown here is derived from an EMBL/GenBank/DDBJ whole genome shotgun (WGS) entry which is preliminary data.</text>
</comment>
<dbReference type="CDD" id="cd07826">
    <property type="entry name" value="SRPBCC_CalC_Aha1-like_9"/>
    <property type="match status" value="1"/>
</dbReference>
<dbReference type="Gene3D" id="3.30.530.20">
    <property type="match status" value="2"/>
</dbReference>
<protein>
    <recommendedName>
        <fullName evidence="2">Activator of Hsp90 ATPase homologue 1/2-like C-terminal domain-containing protein</fullName>
    </recommendedName>
</protein>
<dbReference type="Pfam" id="PF08327">
    <property type="entry name" value="AHSA1"/>
    <property type="match status" value="2"/>
</dbReference>
<evidence type="ECO:0000256" key="1">
    <source>
        <dbReference type="ARBA" id="ARBA00006817"/>
    </source>
</evidence>
<name>A0A2P7S9M6_9HYPH</name>
<evidence type="ECO:0000313" key="4">
    <source>
        <dbReference type="Proteomes" id="UP000241229"/>
    </source>
</evidence>
<organism evidence="3 4">
    <name type="scientific">Kumtagia ephedrae</name>
    <dbReference type="NCBI Taxonomy" id="2116701"/>
    <lineage>
        <taxon>Bacteria</taxon>
        <taxon>Pseudomonadati</taxon>
        <taxon>Pseudomonadota</taxon>
        <taxon>Alphaproteobacteria</taxon>
        <taxon>Hyphomicrobiales</taxon>
        <taxon>Phyllobacteriaceae</taxon>
        <taxon>Kumtagia</taxon>
    </lineage>
</organism>
<dbReference type="SUPFAM" id="SSF55961">
    <property type="entry name" value="Bet v1-like"/>
    <property type="match status" value="2"/>
</dbReference>
<comment type="similarity">
    <text evidence="1">Belongs to the AHA1 family.</text>
</comment>
<feature type="domain" description="Activator of Hsp90 ATPase homologue 1/2-like C-terminal" evidence="2">
    <location>
        <begin position="22"/>
        <end position="152"/>
    </location>
</feature>
<dbReference type="EMBL" id="PXYK01000012">
    <property type="protein sequence ID" value="PSJ59189.1"/>
    <property type="molecule type" value="Genomic_DNA"/>
</dbReference>
<accession>A0A2P7S9M6</accession>
<proteinExistence type="inferred from homology"/>